<dbReference type="GO" id="GO:0005886">
    <property type="term" value="C:plasma membrane"/>
    <property type="evidence" value="ECO:0007669"/>
    <property type="project" value="UniProtKB-SubCell"/>
</dbReference>
<keyword evidence="7 14" id="KW-0472">Membrane</keyword>
<evidence type="ECO:0000256" key="10">
    <source>
        <dbReference type="ARBA" id="ARBA00023228"/>
    </source>
</evidence>
<feature type="domain" description="Lysosome-associated membrane glycoprotein 2-like transmembrane" evidence="19">
    <location>
        <begin position="220"/>
        <end position="251"/>
    </location>
</feature>
<comment type="similarity">
    <text evidence="14">Belongs to the LAMP family.</text>
</comment>
<dbReference type="Pfam" id="PF21222">
    <property type="entry name" value="Lamp2_2nd"/>
    <property type="match status" value="1"/>
</dbReference>
<feature type="disulfide bond" evidence="14">
    <location>
        <begin position="174"/>
        <end position="211"/>
    </location>
</feature>
<keyword evidence="6 16" id="KW-1133">Transmembrane helix</keyword>
<keyword evidence="21" id="KW-1185">Reference proteome</keyword>
<evidence type="ECO:0000256" key="9">
    <source>
        <dbReference type="ARBA" id="ARBA00023180"/>
    </source>
</evidence>
<keyword evidence="9" id="KW-0325">Glycoprotein</keyword>
<proteinExistence type="inferred from homology"/>
<dbReference type="InterPro" id="IPR048524">
    <property type="entry name" value="Lamp2-like_TM"/>
</dbReference>
<dbReference type="InterPro" id="IPR018134">
    <property type="entry name" value="LAMP_CS"/>
</dbReference>
<dbReference type="PANTHER" id="PTHR11506:SF27">
    <property type="entry name" value="LYSOSOME-ASSOCIATED MEMBRANE GLYCOPROTEIN 1"/>
    <property type="match status" value="1"/>
</dbReference>
<dbReference type="InterPro" id="IPR002000">
    <property type="entry name" value="Lysosome-assoc_membr_glycop"/>
</dbReference>
<accession>A0AAV6HDE2</accession>
<feature type="transmembrane region" description="Helical" evidence="16">
    <location>
        <begin position="218"/>
        <end position="241"/>
    </location>
</feature>
<evidence type="ECO:0000256" key="13">
    <source>
        <dbReference type="ARBA" id="ARBA00074383"/>
    </source>
</evidence>
<evidence type="ECO:0000259" key="19">
    <source>
        <dbReference type="Pfam" id="PF21222"/>
    </source>
</evidence>
<keyword evidence="3 14" id="KW-0812">Transmembrane</keyword>
<evidence type="ECO:0000256" key="17">
    <source>
        <dbReference type="SAM" id="SignalP"/>
    </source>
</evidence>
<dbReference type="PRINTS" id="PR00336">
    <property type="entry name" value="LYSASSOCTDMP"/>
</dbReference>
<evidence type="ECO:0000256" key="3">
    <source>
        <dbReference type="ARBA" id="ARBA00022692"/>
    </source>
</evidence>
<dbReference type="Pfam" id="PF01299">
    <property type="entry name" value="Lamp2-like_luminal"/>
    <property type="match status" value="1"/>
</dbReference>
<keyword evidence="4 17" id="KW-0732">Signal</keyword>
<dbReference type="AlphaFoldDB" id="A0AAV6HDE2"/>
<gene>
    <name evidence="20" type="ORF">AALO_G00042990</name>
</gene>
<dbReference type="FunFam" id="2.40.160.110:FF:000001">
    <property type="entry name" value="lysosome-associated membrane glycoprotein 2 isoform X2"/>
    <property type="match status" value="1"/>
</dbReference>
<dbReference type="GO" id="GO:0072594">
    <property type="term" value="P:establishment of protein localization to organelle"/>
    <property type="evidence" value="ECO:0007669"/>
    <property type="project" value="TreeGrafter"/>
</dbReference>
<comment type="caution">
    <text evidence="20">The sequence shown here is derived from an EMBL/GenBank/DDBJ whole genome shotgun (WGS) entry which is preliminary data.</text>
</comment>
<evidence type="ECO:0000256" key="4">
    <source>
        <dbReference type="ARBA" id="ARBA00022729"/>
    </source>
</evidence>
<feature type="region of interest" description="Disordered" evidence="15">
    <location>
        <begin position="36"/>
        <end position="58"/>
    </location>
</feature>
<dbReference type="InterPro" id="IPR048528">
    <property type="entry name" value="Lamp2-like_luminal"/>
</dbReference>
<feature type="chain" id="PRO_5044000462" description="Lysosome-associated membrane glycoprotein 1" evidence="17">
    <location>
        <begin position="30"/>
        <end position="253"/>
    </location>
</feature>
<evidence type="ECO:0000256" key="15">
    <source>
        <dbReference type="SAM" id="MobiDB-lite"/>
    </source>
</evidence>
<feature type="compositionally biased region" description="Low complexity" evidence="15">
    <location>
        <begin position="36"/>
        <end position="50"/>
    </location>
</feature>
<keyword evidence="10 14" id="KW-0458">Lysosome</keyword>
<dbReference type="EMBL" id="JADWDJ010000003">
    <property type="protein sequence ID" value="KAG5283522.1"/>
    <property type="molecule type" value="Genomic_DNA"/>
</dbReference>
<keyword evidence="8 14" id="KW-1015">Disulfide bond</keyword>
<name>A0AAV6HDE2_9TELE</name>
<evidence type="ECO:0000313" key="21">
    <source>
        <dbReference type="Proteomes" id="UP000823561"/>
    </source>
</evidence>
<dbReference type="Proteomes" id="UP000823561">
    <property type="component" value="Chromosome 3"/>
</dbReference>
<comment type="caution">
    <text evidence="14">Lacks conserved residue(s) required for the propagation of feature annotation.</text>
</comment>
<evidence type="ECO:0000256" key="16">
    <source>
        <dbReference type="SAM" id="Phobius"/>
    </source>
</evidence>
<evidence type="ECO:0000256" key="6">
    <source>
        <dbReference type="ARBA" id="ARBA00022989"/>
    </source>
</evidence>
<sequence length="253" mass="27569">MIPHIGKQPLPAGLTFIVVLAATLHQSFTQEVAATTAAPQSSTALATPAAPGNPERGNYNVTNSTGTVCLMARMGLQLNVTFLNNENKTVQELMNLHPNQTKHTGSCESDTATLILMEDGTNLTFSFALNTTSKKYHLNSLALSAIWPDMADSFHASNTSLDYLRGTLGRSYMCREEQILNVDEKFSLNTYQLQVQPFGVRADQFGEAEECELDEDDMLIPIIVGAALSGLVLIVLMAYLIGRKRSHAGYQTI</sequence>
<evidence type="ECO:0000259" key="18">
    <source>
        <dbReference type="Pfam" id="PF01299"/>
    </source>
</evidence>
<evidence type="ECO:0000256" key="8">
    <source>
        <dbReference type="ARBA" id="ARBA00023157"/>
    </source>
</evidence>
<evidence type="ECO:0000256" key="2">
    <source>
        <dbReference type="ARBA" id="ARBA00022475"/>
    </source>
</evidence>
<dbReference type="GO" id="GO:0005765">
    <property type="term" value="C:lysosomal membrane"/>
    <property type="evidence" value="ECO:0007669"/>
    <property type="project" value="UniProtKB-SubCell"/>
</dbReference>
<dbReference type="PANTHER" id="PTHR11506">
    <property type="entry name" value="LYSOSOME-ASSOCIATED MEMBRANE GLYCOPROTEIN"/>
    <property type="match status" value="1"/>
</dbReference>
<evidence type="ECO:0000313" key="20">
    <source>
        <dbReference type="EMBL" id="KAG5283522.1"/>
    </source>
</evidence>
<dbReference type="PROSITE" id="PS00311">
    <property type="entry name" value="LAMP_2"/>
    <property type="match status" value="1"/>
</dbReference>
<feature type="domain" description="Lysosome-associated membrane glycoprotein 2-like luminal" evidence="18">
    <location>
        <begin position="54"/>
        <end position="200"/>
    </location>
</feature>
<dbReference type="GO" id="GO:0031902">
    <property type="term" value="C:late endosome membrane"/>
    <property type="evidence" value="ECO:0007669"/>
    <property type="project" value="TreeGrafter"/>
</dbReference>
<evidence type="ECO:0000256" key="11">
    <source>
        <dbReference type="ARBA" id="ARBA00037817"/>
    </source>
</evidence>
<evidence type="ECO:0000256" key="5">
    <source>
        <dbReference type="ARBA" id="ARBA00022753"/>
    </source>
</evidence>
<comment type="subcellular location">
    <subcellularLocation>
        <location evidence="1">Cell membrane</location>
        <topology evidence="1">Single-pass type I membrane protein</topology>
    </subcellularLocation>
    <subcellularLocation>
        <location evidence="12">Cytolytic granule membrane</location>
        <topology evidence="12">Single-pass type I membrane protein</topology>
    </subcellularLocation>
    <subcellularLocation>
        <location evidence="11">Late endosome membrane</location>
        <topology evidence="11">Single-pass type I membrane protein</topology>
    </subcellularLocation>
    <subcellularLocation>
        <location evidence="14">Lysosome membrane</location>
        <topology evidence="14">Single-pass type I membrane protein</topology>
    </subcellularLocation>
</comment>
<evidence type="ECO:0000256" key="1">
    <source>
        <dbReference type="ARBA" id="ARBA00004251"/>
    </source>
</evidence>
<evidence type="ECO:0000256" key="12">
    <source>
        <dbReference type="ARBA" id="ARBA00060404"/>
    </source>
</evidence>
<keyword evidence="2" id="KW-1003">Cell membrane</keyword>
<reference evidence="20" key="1">
    <citation type="submission" date="2020-10" db="EMBL/GenBank/DDBJ databases">
        <title>Chromosome-scale genome assembly of the Allis shad, Alosa alosa.</title>
        <authorList>
            <person name="Margot Z."/>
            <person name="Christophe K."/>
            <person name="Cabau C."/>
            <person name="Louis A."/>
            <person name="Berthelot C."/>
            <person name="Parey E."/>
            <person name="Roest Crollius H."/>
            <person name="Montfort J."/>
            <person name="Robinson-Rechavi M."/>
            <person name="Bucao C."/>
            <person name="Bouchez O."/>
            <person name="Gislard M."/>
            <person name="Lluch J."/>
            <person name="Milhes M."/>
            <person name="Lampietro C."/>
            <person name="Lopez Roques C."/>
            <person name="Donnadieu C."/>
            <person name="Braasch I."/>
            <person name="Desvignes T."/>
            <person name="Postlethwait J."/>
            <person name="Bobe J."/>
            <person name="Guiguen Y."/>
        </authorList>
    </citation>
    <scope>NUCLEOTIDE SEQUENCE</scope>
    <source>
        <strain evidence="20">M-15738</strain>
        <tissue evidence="20">Blood</tissue>
    </source>
</reference>
<keyword evidence="5" id="KW-0967">Endosome</keyword>
<feature type="disulfide bond" evidence="14">
    <location>
        <begin position="69"/>
        <end position="107"/>
    </location>
</feature>
<protein>
    <recommendedName>
        <fullName evidence="13">Lysosome-associated membrane glycoprotein 1</fullName>
    </recommendedName>
</protein>
<evidence type="ECO:0000256" key="14">
    <source>
        <dbReference type="PROSITE-ProRule" id="PRU00740"/>
    </source>
</evidence>
<dbReference type="Gene3D" id="2.40.160.110">
    <property type="match status" value="1"/>
</dbReference>
<organism evidence="20 21">
    <name type="scientific">Alosa alosa</name>
    <name type="common">allis shad</name>
    <dbReference type="NCBI Taxonomy" id="278164"/>
    <lineage>
        <taxon>Eukaryota</taxon>
        <taxon>Metazoa</taxon>
        <taxon>Chordata</taxon>
        <taxon>Craniata</taxon>
        <taxon>Vertebrata</taxon>
        <taxon>Euteleostomi</taxon>
        <taxon>Actinopterygii</taxon>
        <taxon>Neopterygii</taxon>
        <taxon>Teleostei</taxon>
        <taxon>Clupei</taxon>
        <taxon>Clupeiformes</taxon>
        <taxon>Clupeoidei</taxon>
        <taxon>Clupeidae</taxon>
        <taxon>Alosa</taxon>
    </lineage>
</organism>
<evidence type="ECO:0000256" key="7">
    <source>
        <dbReference type="ARBA" id="ARBA00023136"/>
    </source>
</evidence>
<feature type="signal peptide" evidence="17">
    <location>
        <begin position="1"/>
        <end position="29"/>
    </location>
</feature>
<dbReference type="PROSITE" id="PS51407">
    <property type="entry name" value="LAMP_3"/>
    <property type="match status" value="1"/>
</dbReference>